<feature type="transmembrane region" description="Helical" evidence="11">
    <location>
        <begin position="131"/>
        <end position="156"/>
    </location>
</feature>
<evidence type="ECO:0000256" key="9">
    <source>
        <dbReference type="ARBA" id="ARBA00045519"/>
    </source>
</evidence>
<dbReference type="FunFam" id="1.20.120.610:FF:000002">
    <property type="entry name" value="V-type proton ATPase proteolipid subunit"/>
    <property type="match status" value="1"/>
</dbReference>
<dbReference type="SUPFAM" id="SSF81333">
    <property type="entry name" value="F1F0 ATP synthase subunit C"/>
    <property type="match status" value="2"/>
</dbReference>
<proteinExistence type="inferred from homology"/>
<evidence type="ECO:0000256" key="7">
    <source>
        <dbReference type="ARBA" id="ARBA00023065"/>
    </source>
</evidence>
<feature type="transmembrane region" description="Helical" evidence="11">
    <location>
        <begin position="231"/>
        <end position="248"/>
    </location>
</feature>
<evidence type="ECO:0000313" key="15">
    <source>
        <dbReference type="Proteomes" id="UP000310189"/>
    </source>
</evidence>
<accession>A0A4T0FTX6</accession>
<comment type="function">
    <text evidence="9">Proton-conducting pore forming subunit of the V0 complex of vacuolar(H+)-ATPase (V-ATPase), a multisubunit enzyme composed of a peripheral complex (V1) that hydrolyzes ATP and a membrane integral complex (V0) that translocates protons. V-ATPase is responsible for acidifying and maintaining the pH of intracellular compartments.</text>
</comment>
<comment type="function">
    <text evidence="11">Proton-conducting pore forming of the V0 complex of vacuolar(H+)-ATPase (V-ATPase), a multisubunit enzyme composed of a peripheral complex (V1) that hydrolyzes ATP and a membrane integral complex (V0) that translocates protons. V-ATPase is responsible for acidifying and maintaining the pH of intracellular compartments.</text>
</comment>
<reference evidence="14 15" key="1">
    <citation type="submission" date="2019-03" db="EMBL/GenBank/DDBJ databases">
        <title>Sequencing 23 genomes of Wallemia ichthyophaga.</title>
        <authorList>
            <person name="Gostincar C."/>
        </authorList>
    </citation>
    <scope>NUCLEOTIDE SEQUENCE [LARGE SCALE GENOMIC DNA]</scope>
    <source>
        <strain evidence="14 15">EXF-5753</strain>
    </source>
</reference>
<feature type="domain" description="V-ATPase proteolipid subunit C-like" evidence="13">
    <location>
        <begin position="50"/>
        <end position="108"/>
    </location>
</feature>
<dbReference type="Gene3D" id="1.20.120.610">
    <property type="entry name" value="lithium bound rotor ring of v- atpase"/>
    <property type="match status" value="1"/>
</dbReference>
<gene>
    <name evidence="14" type="ORF">E3P99_00788</name>
</gene>
<feature type="transmembrane region" description="Helical" evidence="11">
    <location>
        <begin position="7"/>
        <end position="26"/>
    </location>
</feature>
<keyword evidence="8 11" id="KW-0472">Membrane</keyword>
<dbReference type="Proteomes" id="UP000310189">
    <property type="component" value="Unassembled WGS sequence"/>
</dbReference>
<dbReference type="Pfam" id="PF00137">
    <property type="entry name" value="ATP-synt_C"/>
    <property type="match status" value="2"/>
</dbReference>
<evidence type="ECO:0000256" key="11">
    <source>
        <dbReference type="RuleBase" id="RU363060"/>
    </source>
</evidence>
<dbReference type="GO" id="GO:0046961">
    <property type="term" value="F:proton-transporting ATPase activity, rotational mechanism"/>
    <property type="evidence" value="ECO:0007669"/>
    <property type="project" value="InterPro"/>
</dbReference>
<evidence type="ECO:0000256" key="8">
    <source>
        <dbReference type="ARBA" id="ARBA00023136"/>
    </source>
</evidence>
<evidence type="ECO:0000256" key="6">
    <source>
        <dbReference type="ARBA" id="ARBA00022989"/>
    </source>
</evidence>
<organism evidence="14 15">
    <name type="scientific">Wallemia hederae</name>
    <dbReference type="NCBI Taxonomy" id="1540922"/>
    <lineage>
        <taxon>Eukaryota</taxon>
        <taxon>Fungi</taxon>
        <taxon>Dikarya</taxon>
        <taxon>Basidiomycota</taxon>
        <taxon>Wallemiomycotina</taxon>
        <taxon>Wallemiomycetes</taxon>
        <taxon>Wallemiales</taxon>
        <taxon>Wallemiaceae</taxon>
        <taxon>Wallemia</taxon>
    </lineage>
</organism>
<dbReference type="GO" id="GO:0033179">
    <property type="term" value="C:proton-transporting V-type ATPase, V0 domain"/>
    <property type="evidence" value="ECO:0007669"/>
    <property type="project" value="InterPro"/>
</dbReference>
<dbReference type="GO" id="GO:0005774">
    <property type="term" value="C:vacuolar membrane"/>
    <property type="evidence" value="ECO:0007669"/>
    <property type="project" value="UniProtKB-ARBA"/>
</dbReference>
<dbReference type="PRINTS" id="PR00122">
    <property type="entry name" value="VACATPASE"/>
</dbReference>
<dbReference type="PANTHER" id="PTHR10263">
    <property type="entry name" value="V-TYPE PROTON ATPASE PROTEOLIPID SUBUNIT"/>
    <property type="match status" value="1"/>
</dbReference>
<feature type="compositionally biased region" description="Acidic residues" evidence="12">
    <location>
        <begin position="297"/>
        <end position="309"/>
    </location>
</feature>
<evidence type="ECO:0000256" key="5">
    <source>
        <dbReference type="ARBA" id="ARBA00022781"/>
    </source>
</evidence>
<dbReference type="InterPro" id="IPR000245">
    <property type="entry name" value="ATPase_proteolipid_csu"/>
</dbReference>
<dbReference type="Pfam" id="PF04081">
    <property type="entry name" value="DNA_pol_delta_4"/>
    <property type="match status" value="1"/>
</dbReference>
<evidence type="ECO:0000256" key="3">
    <source>
        <dbReference type="ARBA" id="ARBA00022448"/>
    </source>
</evidence>
<keyword evidence="5" id="KW-0375">Hydrogen ion transport</keyword>
<feature type="transmembrane region" description="Helical" evidence="11">
    <location>
        <begin position="89"/>
        <end position="111"/>
    </location>
</feature>
<evidence type="ECO:0000259" key="13">
    <source>
        <dbReference type="Pfam" id="PF00137"/>
    </source>
</evidence>
<comment type="similarity">
    <text evidence="2 11">Belongs to the V-ATPase proteolipid subunit family.</text>
</comment>
<feature type="transmembrane region" description="Helical" evidence="11">
    <location>
        <begin position="46"/>
        <end position="68"/>
    </location>
</feature>
<keyword evidence="7 11" id="KW-0406">Ion transport</keyword>
<feature type="domain" description="V-ATPase proteolipid subunit C-like" evidence="13">
    <location>
        <begin position="135"/>
        <end position="188"/>
    </location>
</feature>
<dbReference type="InterPro" id="IPR007218">
    <property type="entry name" value="DNA_pol_delta_4"/>
</dbReference>
<dbReference type="GO" id="GO:0006260">
    <property type="term" value="P:DNA replication"/>
    <property type="evidence" value="ECO:0007669"/>
    <property type="project" value="InterPro"/>
</dbReference>
<comment type="caution">
    <text evidence="11">Lacks conserved residue(s) required for the propagation of feature annotation.</text>
</comment>
<comment type="subunit">
    <text evidence="10 11">V-ATPase is a heteromultimeric enzyme composed of a peripheral catalytic V1 complex (components A to H) attached to an integral membrane V0 proton pore complex (components: a, c, c', c'', d, e, f and VOA1). The decameric c-ring forms the proton-conducting pore, and is composed of eight proteolipid subunits c, one subunit c' and one subunit c''.</text>
</comment>
<evidence type="ECO:0000256" key="10">
    <source>
        <dbReference type="ARBA" id="ARBA00046480"/>
    </source>
</evidence>
<keyword evidence="4 11" id="KW-0812">Transmembrane</keyword>
<sequence length="404" mass="44333">MGYGYYRYALGGVSTIWALALLYLLLTGQGEAFDIGWFLSETSPYMWALLGIGLCIGLSVAGAGWGIFVTGSSILGGGVRTPRIRTKNLISIIFCEVVAIYGVIMAIVYSAKIKRLPSDGIYTMSNYYTGFSLFWGGLTVGVCNLLCGVAVGINGSNAALADAADPTLFVKILVIEIFSSIMGLFGLIGRWGCTQRDTVTHKRRSGFAHVWQSGGIQLDAKDDDLPNPAKIHLFVTVLFVISFLSHLLSSPYMPKAATAKNKGSLKSHFKSTKGPAAKASKSAPSKPAKEETSVVEISDEEESGPSDLDENSRNWNNLYAWALQRMEFDEPLHSTNKTKVDIILRVFDNCYEYGPCVGLTRLERFDRAQSLDMEPLKQIKDILSTHRAKSTPRIRECIFYNTDV</sequence>
<keyword evidence="15" id="KW-1185">Reference proteome</keyword>
<evidence type="ECO:0000256" key="2">
    <source>
        <dbReference type="ARBA" id="ARBA00007296"/>
    </source>
</evidence>
<keyword evidence="6 11" id="KW-1133">Transmembrane helix</keyword>
<protein>
    <recommendedName>
        <fullName evidence="13">V-ATPase proteolipid subunit C-like domain-containing protein</fullName>
    </recommendedName>
</protein>
<dbReference type="InterPro" id="IPR002379">
    <property type="entry name" value="ATPase_proteolipid_c-like_dom"/>
</dbReference>
<evidence type="ECO:0000256" key="4">
    <source>
        <dbReference type="ARBA" id="ARBA00022692"/>
    </source>
</evidence>
<feature type="compositionally biased region" description="Low complexity" evidence="12">
    <location>
        <begin position="275"/>
        <end position="286"/>
    </location>
</feature>
<dbReference type="CDD" id="cd18177">
    <property type="entry name" value="ATP-synt_Vo_c_ATP6F_rpt1"/>
    <property type="match status" value="1"/>
</dbReference>
<evidence type="ECO:0000256" key="12">
    <source>
        <dbReference type="SAM" id="MobiDB-lite"/>
    </source>
</evidence>
<dbReference type="InterPro" id="IPR035921">
    <property type="entry name" value="F/V-ATP_Csub_sf"/>
</dbReference>
<evidence type="ECO:0000313" key="14">
    <source>
        <dbReference type="EMBL" id="TIA92129.1"/>
    </source>
</evidence>
<feature type="transmembrane region" description="Helical" evidence="11">
    <location>
        <begin position="168"/>
        <end position="188"/>
    </location>
</feature>
<keyword evidence="3 11" id="KW-0813">Transport</keyword>
<name>A0A4T0FTX6_9BASI</name>
<dbReference type="AlphaFoldDB" id="A0A4T0FTX6"/>
<feature type="region of interest" description="Disordered" evidence="12">
    <location>
        <begin position="263"/>
        <end position="311"/>
    </location>
</feature>
<comment type="caution">
    <text evidence="14">The sequence shown here is derived from an EMBL/GenBank/DDBJ whole genome shotgun (WGS) entry which is preliminary data.</text>
</comment>
<dbReference type="CDD" id="cd18178">
    <property type="entry name" value="ATP-synt_Vo_c_ATP6F_rpt2"/>
    <property type="match status" value="1"/>
</dbReference>
<evidence type="ECO:0000256" key="1">
    <source>
        <dbReference type="ARBA" id="ARBA00004141"/>
    </source>
</evidence>
<dbReference type="EMBL" id="SPNW01000008">
    <property type="protein sequence ID" value="TIA92129.1"/>
    <property type="molecule type" value="Genomic_DNA"/>
</dbReference>
<dbReference type="GO" id="GO:0000731">
    <property type="term" value="P:DNA synthesis involved in DNA repair"/>
    <property type="evidence" value="ECO:0007669"/>
    <property type="project" value="InterPro"/>
</dbReference>
<comment type="subcellular location">
    <subcellularLocation>
        <location evidence="1">Membrane</location>
        <topology evidence="1">Multi-pass membrane protein</topology>
    </subcellularLocation>
</comment>
<dbReference type="OrthoDB" id="10264021at2759"/>